<proteinExistence type="predicted"/>
<dbReference type="GO" id="GO:0016020">
    <property type="term" value="C:membrane"/>
    <property type="evidence" value="ECO:0007669"/>
    <property type="project" value="UniProtKB-SubCell"/>
</dbReference>
<feature type="domain" description="CGL160/ATPI" evidence="6">
    <location>
        <begin position="154"/>
        <end position="214"/>
    </location>
</feature>
<dbReference type="Proteomes" id="UP000886520">
    <property type="component" value="Chromosome 5"/>
</dbReference>
<gene>
    <name evidence="7" type="ORF">GOP47_0005656</name>
</gene>
<evidence type="ECO:0000256" key="1">
    <source>
        <dbReference type="ARBA" id="ARBA00004141"/>
    </source>
</evidence>
<reference evidence="7 8" key="1">
    <citation type="submission" date="2021-01" db="EMBL/GenBank/DDBJ databases">
        <title>Adiantum capillus-veneris genome.</title>
        <authorList>
            <person name="Fang Y."/>
            <person name="Liao Q."/>
        </authorList>
    </citation>
    <scope>NUCLEOTIDE SEQUENCE [LARGE SCALE GENOMIC DNA]</scope>
    <source>
        <strain evidence="7">H3</strain>
        <tissue evidence="7">Leaf</tissue>
    </source>
</reference>
<dbReference type="Pfam" id="PF24763">
    <property type="entry name" value="CGL160_C"/>
    <property type="match status" value="1"/>
</dbReference>
<dbReference type="InterPro" id="IPR056309">
    <property type="entry name" value="CGL160/ATPI_dom"/>
</dbReference>
<sequence>MASIGPFSQAACPLTGSHLSQTPIGQAQRPQCPSSKVPRAMQQERNTGNLLSAQELFASFLRSRQSKSDFVSKASDVLWKREVFDVDEEKLNQVRARIAELQKLREEDDSVGYLKLSQAKQWGLGMEGAPSNDRLEPSDMQMLEDDRRRVGLLEYEALKRELSLLTTAIAAFCSVYCGLMFSLEASVSYALGALGSLLYLQLLFRHADQLSEANVAPVFRRKRQKKIGVRSSDLQDAFEKTFFGSSFALSSPRLVIPVALYGLWTLEHQLGQLQLDLQITPLMFGFFAYKAAVLVQTFRENQNLAINFEKDKY</sequence>
<evidence type="ECO:0000313" key="8">
    <source>
        <dbReference type="Proteomes" id="UP000886520"/>
    </source>
</evidence>
<keyword evidence="3" id="KW-1133">Transmembrane helix</keyword>
<accession>A0A9D4V669</accession>
<feature type="region of interest" description="Disordered" evidence="5">
    <location>
        <begin position="19"/>
        <end position="41"/>
    </location>
</feature>
<keyword evidence="2" id="KW-0812">Transmembrane</keyword>
<name>A0A9D4V669_ADICA</name>
<feature type="compositionally biased region" description="Polar residues" evidence="5">
    <location>
        <begin position="19"/>
        <end position="34"/>
    </location>
</feature>
<evidence type="ECO:0000256" key="3">
    <source>
        <dbReference type="ARBA" id="ARBA00022989"/>
    </source>
</evidence>
<dbReference type="AlphaFoldDB" id="A0A9D4V669"/>
<dbReference type="OrthoDB" id="2019080at2759"/>
<evidence type="ECO:0000313" key="7">
    <source>
        <dbReference type="EMBL" id="KAI5080177.1"/>
    </source>
</evidence>
<comment type="subcellular location">
    <subcellularLocation>
        <location evidence="1">Membrane</location>
        <topology evidence="1">Multi-pass membrane protein</topology>
    </subcellularLocation>
</comment>
<comment type="caution">
    <text evidence="7">The sequence shown here is derived from an EMBL/GenBank/DDBJ whole genome shotgun (WGS) entry which is preliminary data.</text>
</comment>
<protein>
    <recommendedName>
        <fullName evidence="6">CGL160/ATPI domain-containing protein</fullName>
    </recommendedName>
</protein>
<evidence type="ECO:0000256" key="5">
    <source>
        <dbReference type="SAM" id="MobiDB-lite"/>
    </source>
</evidence>
<keyword evidence="8" id="KW-1185">Reference proteome</keyword>
<evidence type="ECO:0000256" key="2">
    <source>
        <dbReference type="ARBA" id="ARBA00022692"/>
    </source>
</evidence>
<evidence type="ECO:0000259" key="6">
    <source>
        <dbReference type="Pfam" id="PF24763"/>
    </source>
</evidence>
<organism evidence="7 8">
    <name type="scientific">Adiantum capillus-veneris</name>
    <name type="common">Maidenhair fern</name>
    <dbReference type="NCBI Taxonomy" id="13818"/>
    <lineage>
        <taxon>Eukaryota</taxon>
        <taxon>Viridiplantae</taxon>
        <taxon>Streptophyta</taxon>
        <taxon>Embryophyta</taxon>
        <taxon>Tracheophyta</taxon>
        <taxon>Polypodiopsida</taxon>
        <taxon>Polypodiidae</taxon>
        <taxon>Polypodiales</taxon>
        <taxon>Pteridineae</taxon>
        <taxon>Pteridaceae</taxon>
        <taxon>Vittarioideae</taxon>
        <taxon>Adiantum</taxon>
    </lineage>
</organism>
<dbReference type="EMBL" id="JABFUD020000005">
    <property type="protein sequence ID" value="KAI5080177.1"/>
    <property type="molecule type" value="Genomic_DNA"/>
</dbReference>
<keyword evidence="4" id="KW-0472">Membrane</keyword>
<dbReference type="PANTHER" id="PTHR34118:SF1">
    <property type="entry name" value="NF-KAPPA-B INHIBITOR-LIKE PROTEIN"/>
    <property type="match status" value="1"/>
</dbReference>
<dbReference type="PANTHER" id="PTHR34118">
    <property type="entry name" value="NF-KAPPA-B INHIBITOR-LIKE PROTEIN-RELATED"/>
    <property type="match status" value="1"/>
</dbReference>
<evidence type="ECO:0000256" key="4">
    <source>
        <dbReference type="ARBA" id="ARBA00023136"/>
    </source>
</evidence>